<dbReference type="SUPFAM" id="SSF51110">
    <property type="entry name" value="alpha-D-mannose-specific plant lectins"/>
    <property type="match status" value="1"/>
</dbReference>
<dbReference type="Pfam" id="PF01453">
    <property type="entry name" value="B_lectin"/>
    <property type="match status" value="1"/>
</dbReference>
<evidence type="ECO:0000256" key="3">
    <source>
        <dbReference type="ARBA" id="ARBA00023180"/>
    </source>
</evidence>
<evidence type="ECO:0000313" key="5">
    <source>
        <dbReference type="EMBL" id="KAF9672905.1"/>
    </source>
</evidence>
<keyword evidence="2" id="KW-1015">Disulfide bond</keyword>
<dbReference type="InterPro" id="IPR036426">
    <property type="entry name" value="Bulb-type_lectin_dom_sf"/>
</dbReference>
<accession>A0A835MPE2</accession>
<reference evidence="5 6" key="1">
    <citation type="submission" date="2020-10" db="EMBL/GenBank/DDBJ databases">
        <title>Plant Genome Project.</title>
        <authorList>
            <person name="Zhang R.-G."/>
        </authorList>
    </citation>
    <scope>NUCLEOTIDE SEQUENCE [LARGE SCALE GENOMIC DNA]</scope>
    <source>
        <strain evidence="5">FAFU-HL-1</strain>
        <tissue evidence="5">Leaf</tissue>
    </source>
</reference>
<feature type="domain" description="Bulb-type lectin" evidence="4">
    <location>
        <begin position="1"/>
        <end position="99"/>
    </location>
</feature>
<evidence type="ECO:0000313" key="6">
    <source>
        <dbReference type="Proteomes" id="UP000657918"/>
    </source>
</evidence>
<dbReference type="OrthoDB" id="844127at2759"/>
<dbReference type="PANTHER" id="PTHR32444">
    <property type="entry name" value="BULB-TYPE LECTIN DOMAIN-CONTAINING PROTEIN"/>
    <property type="match status" value="1"/>
</dbReference>
<keyword evidence="1" id="KW-0732">Signal</keyword>
<evidence type="ECO:0000256" key="2">
    <source>
        <dbReference type="ARBA" id="ARBA00023157"/>
    </source>
</evidence>
<dbReference type="AlphaFoldDB" id="A0A835MPE2"/>
<keyword evidence="3" id="KW-0325">Glycoprotein</keyword>
<dbReference type="PROSITE" id="PS50927">
    <property type="entry name" value="BULB_LECTIN"/>
    <property type="match status" value="1"/>
</dbReference>
<gene>
    <name evidence="5" type="ORF">SADUNF_Sadunf11G0093000</name>
</gene>
<comment type="caution">
    <text evidence="5">The sequence shown here is derived from an EMBL/GenBank/DDBJ whole genome shotgun (WGS) entry which is preliminary data.</text>
</comment>
<evidence type="ECO:0000259" key="4">
    <source>
        <dbReference type="PROSITE" id="PS50927"/>
    </source>
</evidence>
<dbReference type="Proteomes" id="UP000657918">
    <property type="component" value="Chromosome 11"/>
</dbReference>
<dbReference type="EMBL" id="JADGMS010000011">
    <property type="protein sequence ID" value="KAF9672905.1"/>
    <property type="molecule type" value="Genomic_DNA"/>
</dbReference>
<dbReference type="SMART" id="SM00108">
    <property type="entry name" value="B_lectin"/>
    <property type="match status" value="1"/>
</dbReference>
<dbReference type="Gene3D" id="2.90.10.10">
    <property type="entry name" value="Bulb-type lectin domain"/>
    <property type="match status" value="1"/>
</dbReference>
<keyword evidence="6" id="KW-1185">Reference proteome</keyword>
<dbReference type="PANTHER" id="PTHR32444:SF183">
    <property type="entry name" value="APPLE DOMAIN-CONTAINING PROTEIN"/>
    <property type="match status" value="1"/>
</dbReference>
<organism evidence="5 6">
    <name type="scientific">Salix dunnii</name>
    <dbReference type="NCBI Taxonomy" id="1413687"/>
    <lineage>
        <taxon>Eukaryota</taxon>
        <taxon>Viridiplantae</taxon>
        <taxon>Streptophyta</taxon>
        <taxon>Embryophyta</taxon>
        <taxon>Tracheophyta</taxon>
        <taxon>Spermatophyta</taxon>
        <taxon>Magnoliopsida</taxon>
        <taxon>eudicotyledons</taxon>
        <taxon>Gunneridae</taxon>
        <taxon>Pentapetalae</taxon>
        <taxon>rosids</taxon>
        <taxon>fabids</taxon>
        <taxon>Malpighiales</taxon>
        <taxon>Salicaceae</taxon>
        <taxon>Saliceae</taxon>
        <taxon>Salix</taxon>
    </lineage>
</organism>
<proteinExistence type="predicted"/>
<sequence length="230" mass="25703">MKFLIGPGKSKNRYVEIWYGNIPVMTIVWVANRETPFNDSSGVLRLTDLGILVILNLNGTIIWSSNSPRSASNPSAQLLDSGNLVVKEGDNMENTLWQSFEHPTDTILPGMKLGMNRITGIKWSMTSWNSPDDPSRDNFSCIFIPYGYPELAVTQGSKIKYRPGLCDGLWFSGIPNLKQNPIIFKVLWCEYLNGFRSCSPAITKERPGYEVEESRGAAVEEEICTVGEES</sequence>
<protein>
    <recommendedName>
        <fullName evidence="4">Bulb-type lectin domain-containing protein</fullName>
    </recommendedName>
</protein>
<dbReference type="InterPro" id="IPR001480">
    <property type="entry name" value="Bulb-type_lectin_dom"/>
</dbReference>
<evidence type="ECO:0000256" key="1">
    <source>
        <dbReference type="ARBA" id="ARBA00022729"/>
    </source>
</evidence>
<dbReference type="CDD" id="cd00028">
    <property type="entry name" value="B_lectin"/>
    <property type="match status" value="1"/>
</dbReference>
<name>A0A835MPE2_9ROSI</name>